<feature type="domain" description="Acyl-CoA dehydrogenase/oxidase N-terminal" evidence="9">
    <location>
        <begin position="9"/>
        <end position="109"/>
    </location>
</feature>
<dbReference type="InterPro" id="IPR036250">
    <property type="entry name" value="AcylCo_DH-like_C"/>
</dbReference>
<dbReference type="InterPro" id="IPR006091">
    <property type="entry name" value="Acyl-CoA_Oxase/DH_mid-dom"/>
</dbReference>
<evidence type="ECO:0000259" key="7">
    <source>
        <dbReference type="Pfam" id="PF00441"/>
    </source>
</evidence>
<dbReference type="PANTHER" id="PTHR43884">
    <property type="entry name" value="ACYL-COA DEHYDROGENASE"/>
    <property type="match status" value="1"/>
</dbReference>
<dbReference type="Pfam" id="PF02770">
    <property type="entry name" value="Acyl-CoA_dh_M"/>
    <property type="match status" value="1"/>
</dbReference>
<evidence type="ECO:0000256" key="6">
    <source>
        <dbReference type="RuleBase" id="RU362125"/>
    </source>
</evidence>
<evidence type="ECO:0000256" key="5">
    <source>
        <dbReference type="ARBA" id="ARBA00023002"/>
    </source>
</evidence>
<evidence type="ECO:0000256" key="1">
    <source>
        <dbReference type="ARBA" id="ARBA00001974"/>
    </source>
</evidence>
<dbReference type="PANTHER" id="PTHR43884:SF22">
    <property type="entry name" value="BLR3437 PROTEIN"/>
    <property type="match status" value="1"/>
</dbReference>
<dbReference type="PROSITE" id="PS00072">
    <property type="entry name" value="ACYL_COA_DH_1"/>
    <property type="match status" value="1"/>
</dbReference>
<dbReference type="Pfam" id="PF02771">
    <property type="entry name" value="Acyl-CoA_dh_N"/>
    <property type="match status" value="1"/>
</dbReference>
<dbReference type="Gene3D" id="1.20.140.10">
    <property type="entry name" value="Butyryl-CoA Dehydrogenase, subunit A, domain 3"/>
    <property type="match status" value="1"/>
</dbReference>
<dbReference type="AlphaFoldDB" id="A0A494V5E6"/>
<evidence type="ECO:0000256" key="2">
    <source>
        <dbReference type="ARBA" id="ARBA00009347"/>
    </source>
</evidence>
<dbReference type="Pfam" id="PF00441">
    <property type="entry name" value="Acyl-CoA_dh_1"/>
    <property type="match status" value="1"/>
</dbReference>
<feature type="domain" description="Acyl-CoA dehydrogenase/oxidase C-terminal" evidence="7">
    <location>
        <begin position="218"/>
        <end position="367"/>
    </location>
</feature>
<dbReference type="InterPro" id="IPR006089">
    <property type="entry name" value="Acyl-CoA_DH_CS"/>
</dbReference>
<proteinExistence type="inferred from homology"/>
<dbReference type="FunFam" id="1.20.140.10:FF:000001">
    <property type="entry name" value="Acyl-CoA dehydrogenase"/>
    <property type="match status" value="1"/>
</dbReference>
<gene>
    <name evidence="10" type="ORF">CNQ36_25200</name>
</gene>
<evidence type="ECO:0000259" key="8">
    <source>
        <dbReference type="Pfam" id="PF02770"/>
    </source>
</evidence>
<dbReference type="InterPro" id="IPR009100">
    <property type="entry name" value="AcylCoA_DH/oxidase_NM_dom_sf"/>
</dbReference>
<protein>
    <submittedName>
        <fullName evidence="10">Acyl-CoA dehydrogenase</fullName>
    </submittedName>
</protein>
<keyword evidence="3 6" id="KW-0285">Flavoprotein</keyword>
<comment type="cofactor">
    <cofactor evidence="1 6">
        <name>FAD</name>
        <dbReference type="ChEBI" id="CHEBI:57692"/>
    </cofactor>
</comment>
<sequence length="374" mass="39589">MTAFSLEPAQLAWCAELRVLAAERLRPLAGKGEPGRVNRALLAELGALGLLPRLFTSGALELCLMRESLAHACTEAETALALQGLGAHPVHAHGTDAQRAHWLPRVAAGTAVAAFALTEPAAGSDAAALSLTATPAADGWRLSGEKCWISHAPEADFYTAFARTTPGAGARGVTAFLVPADRPGLTGTALDMLSPHPIGALAFDAVPVTADDVLGEVDRGFRVAMDTLNLFRPSVGAFAVGMAQAALDATLGHTARRDAFGGKLKDLQSVAHQVAEMALRTESARLMVYAAATAYDEGAPDVPRRSAMAKLLATETAQYVVDRAVQLHGARALQRGHLLEHLYREVRAPRIYEGASEVQRSIIAKELYKNLEDR</sequence>
<evidence type="ECO:0000313" key="11">
    <source>
        <dbReference type="Proteomes" id="UP000282170"/>
    </source>
</evidence>
<evidence type="ECO:0000256" key="4">
    <source>
        <dbReference type="ARBA" id="ARBA00022827"/>
    </source>
</evidence>
<dbReference type="SUPFAM" id="SSF56645">
    <property type="entry name" value="Acyl-CoA dehydrogenase NM domain-like"/>
    <property type="match status" value="1"/>
</dbReference>
<name>A0A494V5E6_9ACTN</name>
<accession>A0A494V5E6</accession>
<dbReference type="InterPro" id="IPR009075">
    <property type="entry name" value="AcylCo_DH/oxidase_C"/>
</dbReference>
<evidence type="ECO:0000313" key="10">
    <source>
        <dbReference type="EMBL" id="AYL38414.1"/>
    </source>
</evidence>
<dbReference type="SUPFAM" id="SSF47203">
    <property type="entry name" value="Acyl-CoA dehydrogenase C-terminal domain-like"/>
    <property type="match status" value="1"/>
</dbReference>
<feature type="domain" description="Acyl-CoA oxidase/dehydrogenase middle" evidence="8">
    <location>
        <begin position="114"/>
        <end position="204"/>
    </location>
</feature>
<dbReference type="Gene3D" id="1.10.540.10">
    <property type="entry name" value="Acyl-CoA dehydrogenase/oxidase, N-terminal domain"/>
    <property type="match status" value="1"/>
</dbReference>
<reference evidence="10 11" key="1">
    <citation type="submission" date="2017-09" db="EMBL/GenBank/DDBJ databases">
        <authorList>
            <person name="Zhang H."/>
            <person name="Hu S."/>
            <person name="Xu J."/>
            <person name="He Z."/>
        </authorList>
    </citation>
    <scope>NUCLEOTIDE SEQUENCE [LARGE SCALE GENOMIC DNA]</scope>
    <source>
        <strain evidence="10 11">TXX3120</strain>
    </source>
</reference>
<dbReference type="InterPro" id="IPR046373">
    <property type="entry name" value="Acyl-CoA_Oxase/DH_mid-dom_sf"/>
</dbReference>
<dbReference type="GeneID" id="93886153"/>
<dbReference type="CDD" id="cd00567">
    <property type="entry name" value="ACAD"/>
    <property type="match status" value="1"/>
</dbReference>
<dbReference type="InterPro" id="IPR037069">
    <property type="entry name" value="AcylCoA_DH/ox_N_sf"/>
</dbReference>
<dbReference type="InterPro" id="IPR013786">
    <property type="entry name" value="AcylCoA_DH/ox_N"/>
</dbReference>
<dbReference type="GO" id="GO:0050660">
    <property type="term" value="F:flavin adenine dinucleotide binding"/>
    <property type="evidence" value="ECO:0007669"/>
    <property type="project" value="InterPro"/>
</dbReference>
<keyword evidence="11" id="KW-1185">Reference proteome</keyword>
<organism evidence="10 11">
    <name type="scientific">Streptomyces fungicidicus</name>
    <dbReference type="NCBI Taxonomy" id="68203"/>
    <lineage>
        <taxon>Bacteria</taxon>
        <taxon>Bacillati</taxon>
        <taxon>Actinomycetota</taxon>
        <taxon>Actinomycetes</taxon>
        <taxon>Kitasatosporales</taxon>
        <taxon>Streptomycetaceae</taxon>
        <taxon>Streptomyces</taxon>
    </lineage>
</organism>
<comment type="similarity">
    <text evidence="2 6">Belongs to the acyl-CoA dehydrogenase family.</text>
</comment>
<keyword evidence="5 6" id="KW-0560">Oxidoreductase</keyword>
<dbReference type="Proteomes" id="UP000282170">
    <property type="component" value="Chromosome"/>
</dbReference>
<evidence type="ECO:0000259" key="9">
    <source>
        <dbReference type="Pfam" id="PF02771"/>
    </source>
</evidence>
<keyword evidence="4 6" id="KW-0274">FAD</keyword>
<dbReference type="RefSeq" id="WP_121547650.1">
    <property type="nucleotide sequence ID" value="NZ_CP023407.1"/>
</dbReference>
<dbReference type="Gene3D" id="2.40.110.10">
    <property type="entry name" value="Butyryl-CoA Dehydrogenase, subunit A, domain 2"/>
    <property type="match status" value="1"/>
</dbReference>
<dbReference type="GO" id="GO:0003995">
    <property type="term" value="F:acyl-CoA dehydrogenase activity"/>
    <property type="evidence" value="ECO:0007669"/>
    <property type="project" value="InterPro"/>
</dbReference>
<evidence type="ECO:0000256" key="3">
    <source>
        <dbReference type="ARBA" id="ARBA00022630"/>
    </source>
</evidence>
<dbReference type="EMBL" id="CP023407">
    <property type="protein sequence ID" value="AYL38414.1"/>
    <property type="molecule type" value="Genomic_DNA"/>
</dbReference>
<dbReference type="KEGG" id="sfug:CNQ36_25200"/>